<dbReference type="NCBIfam" id="TIGR04183">
    <property type="entry name" value="Por_Secre_tail"/>
    <property type="match status" value="1"/>
</dbReference>
<protein>
    <submittedName>
        <fullName evidence="6">T9SS type A sorting domain-containing protein</fullName>
    </submittedName>
</protein>
<feature type="signal peptide" evidence="3">
    <location>
        <begin position="1"/>
        <end position="18"/>
    </location>
</feature>
<dbReference type="AlphaFoldDB" id="A0A6N6M622"/>
<evidence type="ECO:0000313" key="7">
    <source>
        <dbReference type="Proteomes" id="UP000435357"/>
    </source>
</evidence>
<keyword evidence="7" id="KW-1185">Reference proteome</keyword>
<dbReference type="PANTHER" id="PTHR39319">
    <property type="entry name" value="SI:DKEY-256H2.1"/>
    <property type="match status" value="1"/>
</dbReference>
<evidence type="ECO:0000259" key="5">
    <source>
        <dbReference type="Pfam" id="PF18962"/>
    </source>
</evidence>
<dbReference type="InterPro" id="IPR026444">
    <property type="entry name" value="Secre_tail"/>
</dbReference>
<dbReference type="InterPro" id="IPR015197">
    <property type="entry name" value="PngaseF_C"/>
</dbReference>
<feature type="chain" id="PRO_5026824929" evidence="3">
    <location>
        <begin position="19"/>
        <end position="645"/>
    </location>
</feature>
<evidence type="ECO:0000313" key="6">
    <source>
        <dbReference type="EMBL" id="KAB1065163.1"/>
    </source>
</evidence>
<dbReference type="InterPro" id="IPR014784">
    <property type="entry name" value="Cu2_ascorb_mOase-like_C"/>
</dbReference>
<feature type="domain" description="Secretion system C-terminal sorting" evidence="5">
    <location>
        <begin position="569"/>
        <end position="643"/>
    </location>
</feature>
<feature type="domain" description="Peptide-N-glycosidase F C-terminal" evidence="4">
    <location>
        <begin position="185"/>
        <end position="283"/>
    </location>
</feature>
<dbReference type="InterPro" id="IPR008977">
    <property type="entry name" value="PHM/PNGase_F_dom_sf"/>
</dbReference>
<dbReference type="RefSeq" id="WP_151166809.1">
    <property type="nucleotide sequence ID" value="NZ_WACR01000003.1"/>
</dbReference>
<dbReference type="SUPFAM" id="SSF49742">
    <property type="entry name" value="PHM/PNGase F"/>
    <property type="match status" value="2"/>
</dbReference>
<dbReference type="PANTHER" id="PTHR39319:SF1">
    <property type="entry name" value="SI:DKEY-256H2.1"/>
    <property type="match status" value="1"/>
</dbReference>
<proteinExistence type="predicted"/>
<keyword evidence="2" id="KW-1015">Disulfide bond</keyword>
<keyword evidence="1 3" id="KW-0732">Signal</keyword>
<reference evidence="6 7" key="1">
    <citation type="submission" date="2019-09" db="EMBL/GenBank/DDBJ databases">
        <title>Genomes of Cryomorphaceae.</title>
        <authorList>
            <person name="Bowman J.P."/>
        </authorList>
    </citation>
    <scope>NUCLEOTIDE SEQUENCE [LARGE SCALE GENOMIC DNA]</scope>
    <source>
        <strain evidence="6 7">KCTC 52047</strain>
    </source>
</reference>
<organism evidence="6 7">
    <name type="scientific">Salibacter halophilus</name>
    <dbReference type="NCBI Taxonomy" id="1803916"/>
    <lineage>
        <taxon>Bacteria</taxon>
        <taxon>Pseudomonadati</taxon>
        <taxon>Bacteroidota</taxon>
        <taxon>Flavobacteriia</taxon>
        <taxon>Flavobacteriales</taxon>
        <taxon>Salibacteraceae</taxon>
        <taxon>Salibacter</taxon>
    </lineage>
</organism>
<sequence length="645" mass="72519">MKIVKILSLLLVSVNIYAAPGDTLRVNSHNETHWSWNGQYQDTVQFPSSGDFQKIRMHYVMGCPSGGCSEWDYKTNIEIWQPDGNNMDKYEIARIITPYAGNRDSSWKHEYIIDVTDYAPLLNGQQIVNAYYGGFQDGFTVTIWFEFIEGTPPREVLSVDKVYRSGAGGFKYGISSDPIENHLNKKTMNLDNNTESAKFRLVATGHGFGNDGGNPENCAEFCAKEFTLEVNNQPQFTNLVWKDDCGSEPYYGQTGTWVYNRAGWCPGSQAQIFDHELKPFLSGNTVALDVDWENYTYTSGSSFDPHYWIEAQLFQYGPSAYEVDADLDMILTPSTYDRASRYNPSCGNAMIRVKNQGSTDINSMKIEYNYSPGGMMEFDWSGTLNPYESVDIELPIKDEYIYSKGNQNIFTAEITQVNGQTDENSTNNSNHSYFEDVNVMPSTFVTKLKTNNNGQDTRMSLVRISTGDTILDYNNLSSNTEYFDTLNLDGGCYKLHVSDAAGDGLQWWANQNQGSGYLQLTNLGLPDQDSVFIEPLPTDFGNFYTYFFSVDYPVGGVGSIPNNVDDVVVYPNPTNDIFNVEVSTVKNGEYVIEIFSTTGAKVLEDRFSVTSIAKKNYSLEGFDSGIYLMKIKGPQSNHTKRIIKN</sequence>
<dbReference type="Proteomes" id="UP000435357">
    <property type="component" value="Unassembled WGS sequence"/>
</dbReference>
<evidence type="ECO:0000259" key="4">
    <source>
        <dbReference type="Pfam" id="PF09113"/>
    </source>
</evidence>
<dbReference type="Gene3D" id="2.60.120.230">
    <property type="match status" value="2"/>
</dbReference>
<evidence type="ECO:0000256" key="2">
    <source>
        <dbReference type="ARBA" id="ARBA00023157"/>
    </source>
</evidence>
<dbReference type="Pfam" id="PF09113">
    <property type="entry name" value="N-glycanase_C"/>
    <property type="match status" value="1"/>
</dbReference>
<gene>
    <name evidence="6" type="ORF">F3059_04210</name>
</gene>
<name>A0A6N6M622_9FLAO</name>
<evidence type="ECO:0000256" key="1">
    <source>
        <dbReference type="ARBA" id="ARBA00022729"/>
    </source>
</evidence>
<accession>A0A6N6M622</accession>
<dbReference type="GO" id="GO:0016715">
    <property type="term" value="F:oxidoreductase activity, acting on paired donors, with incorporation or reduction of molecular oxygen, reduced ascorbate as one donor, and incorporation of one atom of oxygen"/>
    <property type="evidence" value="ECO:0007669"/>
    <property type="project" value="InterPro"/>
</dbReference>
<comment type="caution">
    <text evidence="6">The sequence shown here is derived from an EMBL/GenBank/DDBJ whole genome shotgun (WGS) entry which is preliminary data.</text>
</comment>
<dbReference type="EMBL" id="WACR01000003">
    <property type="protein sequence ID" value="KAB1065163.1"/>
    <property type="molecule type" value="Genomic_DNA"/>
</dbReference>
<evidence type="ECO:0000256" key="3">
    <source>
        <dbReference type="SAM" id="SignalP"/>
    </source>
</evidence>
<dbReference type="Pfam" id="PF18962">
    <property type="entry name" value="Por_Secre_tail"/>
    <property type="match status" value="1"/>
</dbReference>
<dbReference type="InterPro" id="IPR053251">
    <property type="entry name" value="N-glycanase"/>
</dbReference>
<dbReference type="OrthoDB" id="6281169at2"/>